<evidence type="ECO:0000313" key="3">
    <source>
        <dbReference type="EMBL" id="MEV0967573.1"/>
    </source>
</evidence>
<keyword evidence="4" id="KW-1185">Reference proteome</keyword>
<feature type="region of interest" description="Disordered" evidence="1">
    <location>
        <begin position="1"/>
        <end position="28"/>
    </location>
</feature>
<sequence length="95" mass="10435">MSEEPSSFPKEPRVTPEQESPKGIPRVPATPRDVIHILIGAFILVLCFGVALTGALTRVWWVLAAAGFVAIIVIFDIYLAIRRQRRLGLGPKSRG</sequence>
<evidence type="ECO:0000256" key="1">
    <source>
        <dbReference type="SAM" id="MobiDB-lite"/>
    </source>
</evidence>
<feature type="transmembrane region" description="Helical" evidence="2">
    <location>
        <begin position="34"/>
        <end position="53"/>
    </location>
</feature>
<organism evidence="3 4">
    <name type="scientific">Microtetraspora glauca</name>
    <dbReference type="NCBI Taxonomy" id="1996"/>
    <lineage>
        <taxon>Bacteria</taxon>
        <taxon>Bacillati</taxon>
        <taxon>Actinomycetota</taxon>
        <taxon>Actinomycetes</taxon>
        <taxon>Streptosporangiales</taxon>
        <taxon>Streptosporangiaceae</taxon>
        <taxon>Microtetraspora</taxon>
    </lineage>
</organism>
<keyword evidence="2" id="KW-0812">Transmembrane</keyword>
<evidence type="ECO:0000256" key="2">
    <source>
        <dbReference type="SAM" id="Phobius"/>
    </source>
</evidence>
<evidence type="ECO:0008006" key="5">
    <source>
        <dbReference type="Google" id="ProtNLM"/>
    </source>
</evidence>
<proteinExistence type="predicted"/>
<protein>
    <recommendedName>
        <fullName evidence="5">DUF2530 domain-containing protein</fullName>
    </recommendedName>
</protein>
<name>A0ABV3G7G5_MICGL</name>
<evidence type="ECO:0000313" key="4">
    <source>
        <dbReference type="Proteomes" id="UP001551675"/>
    </source>
</evidence>
<comment type="caution">
    <text evidence="3">The sequence shown here is derived from an EMBL/GenBank/DDBJ whole genome shotgun (WGS) entry which is preliminary data.</text>
</comment>
<dbReference type="EMBL" id="JBFALK010000001">
    <property type="protein sequence ID" value="MEV0967573.1"/>
    <property type="molecule type" value="Genomic_DNA"/>
</dbReference>
<feature type="compositionally biased region" description="Basic and acidic residues" evidence="1">
    <location>
        <begin position="10"/>
        <end position="20"/>
    </location>
</feature>
<keyword evidence="2" id="KW-0472">Membrane</keyword>
<accession>A0ABV3G7G5</accession>
<gene>
    <name evidence="3" type="ORF">AB0I59_02970</name>
</gene>
<reference evidence="3 4" key="1">
    <citation type="submission" date="2024-06" db="EMBL/GenBank/DDBJ databases">
        <title>The Natural Products Discovery Center: Release of the First 8490 Sequenced Strains for Exploring Actinobacteria Biosynthetic Diversity.</title>
        <authorList>
            <person name="Kalkreuter E."/>
            <person name="Kautsar S.A."/>
            <person name="Yang D."/>
            <person name="Bader C.D."/>
            <person name="Teijaro C.N."/>
            <person name="Fluegel L."/>
            <person name="Davis C.M."/>
            <person name="Simpson J.R."/>
            <person name="Lauterbach L."/>
            <person name="Steele A.D."/>
            <person name="Gui C."/>
            <person name="Meng S."/>
            <person name="Li G."/>
            <person name="Viehrig K."/>
            <person name="Ye F."/>
            <person name="Su P."/>
            <person name="Kiefer A.F."/>
            <person name="Nichols A."/>
            <person name="Cepeda A.J."/>
            <person name="Yan W."/>
            <person name="Fan B."/>
            <person name="Jiang Y."/>
            <person name="Adhikari A."/>
            <person name="Zheng C.-J."/>
            <person name="Schuster L."/>
            <person name="Cowan T.M."/>
            <person name="Smanski M.J."/>
            <person name="Chevrette M.G."/>
            <person name="De Carvalho L.P.S."/>
            <person name="Shen B."/>
        </authorList>
    </citation>
    <scope>NUCLEOTIDE SEQUENCE [LARGE SCALE GENOMIC DNA]</scope>
    <source>
        <strain evidence="3 4">NPDC050100</strain>
    </source>
</reference>
<keyword evidence="2" id="KW-1133">Transmembrane helix</keyword>
<feature type="transmembrane region" description="Helical" evidence="2">
    <location>
        <begin position="59"/>
        <end position="81"/>
    </location>
</feature>
<dbReference type="RefSeq" id="WP_358129407.1">
    <property type="nucleotide sequence ID" value="NZ_JBFALK010000001.1"/>
</dbReference>
<dbReference type="Proteomes" id="UP001551675">
    <property type="component" value="Unassembled WGS sequence"/>
</dbReference>